<dbReference type="PRINTS" id="PR00237">
    <property type="entry name" value="GPCRRHODOPSN"/>
</dbReference>
<evidence type="ECO:0000256" key="8">
    <source>
        <dbReference type="ARBA" id="ARBA00023224"/>
    </source>
</evidence>
<dbReference type="AlphaFoldDB" id="A0A193KU98"/>
<evidence type="ECO:0000256" key="6">
    <source>
        <dbReference type="ARBA" id="ARBA00023136"/>
    </source>
</evidence>
<dbReference type="PANTHER" id="PTHR24230:SF158">
    <property type="entry name" value="G-PROTEIN COUPLED RECEPTORS FAMILY 1 PROFILE DOMAIN-CONTAINING PROTEIN"/>
    <property type="match status" value="1"/>
</dbReference>
<keyword evidence="8" id="KW-0807">Transducer</keyword>
<dbReference type="GO" id="GO:0005886">
    <property type="term" value="C:plasma membrane"/>
    <property type="evidence" value="ECO:0007669"/>
    <property type="project" value="UniProtKB-SubCell"/>
</dbReference>
<keyword evidence="7" id="KW-0675">Receptor</keyword>
<evidence type="ECO:0000256" key="4">
    <source>
        <dbReference type="ARBA" id="ARBA00022989"/>
    </source>
</evidence>
<dbReference type="GO" id="GO:0007218">
    <property type="term" value="P:neuropeptide signaling pathway"/>
    <property type="evidence" value="ECO:0007669"/>
    <property type="project" value="TreeGrafter"/>
</dbReference>
<feature type="transmembrane region" description="Helical" evidence="9">
    <location>
        <begin position="12"/>
        <end position="34"/>
    </location>
</feature>
<sequence length="381" mass="43373">MSPSIEHQIPIAMITMCVNSFIGCVGNGIVILIYCVQRNENCTVSLFIFVLAVIDFSTCLCVIPFTVVNEFLLWYIGSPALCFIYYVLNTFNVPFSSLLTSCVAIDRYCSICHPFHQIFTVHRAKILIISLGLFSLFLAITTTQFAFLSMAELASNISQGNKSEYKCTDPSQLTFHTVKSAHLKMFYILLKINHSCYVFCIIVVILLYILIYRAIILLRYRKRQLQGRIDAKSHEMMSSFMAIRKSEVAIPNISLVGLNPNENYLKIPQIKSGSFACYSRSSCCSRNFSVNDNFQTQIRSISKSLIKDSDLLQNIRSAIMLFVVAIVYITSFIPALLMANKMISLNLAVFYLYYVNNAANPIIYCFMNQQFRADFKRLMKI</sequence>
<evidence type="ECO:0000256" key="5">
    <source>
        <dbReference type="ARBA" id="ARBA00023040"/>
    </source>
</evidence>
<dbReference type="InterPro" id="IPR017452">
    <property type="entry name" value="GPCR_Rhodpsn_7TM"/>
</dbReference>
<keyword evidence="5" id="KW-0297">G-protein coupled receptor</keyword>
<protein>
    <submittedName>
        <fullName evidence="11">GCR075</fullName>
    </submittedName>
</protein>
<keyword evidence="3 9" id="KW-0812">Transmembrane</keyword>
<dbReference type="PANTHER" id="PTHR24230">
    <property type="entry name" value="G-PROTEIN COUPLED RECEPTOR"/>
    <property type="match status" value="1"/>
</dbReference>
<evidence type="ECO:0000256" key="7">
    <source>
        <dbReference type="ARBA" id="ARBA00023170"/>
    </source>
</evidence>
<dbReference type="SUPFAM" id="SSF81321">
    <property type="entry name" value="Family A G protein-coupled receptor-like"/>
    <property type="match status" value="1"/>
</dbReference>
<evidence type="ECO:0000256" key="9">
    <source>
        <dbReference type="SAM" id="Phobius"/>
    </source>
</evidence>
<evidence type="ECO:0000259" key="10">
    <source>
        <dbReference type="PROSITE" id="PS50262"/>
    </source>
</evidence>
<reference evidence="11" key="1">
    <citation type="journal article" date="2016" name="PLoS Biol.">
        <title>GPCRs Direct Germline Development and Somatic Gonad Function in Planarians.</title>
        <authorList>
            <person name="Saberi A."/>
            <person name="Jamal A."/>
            <person name="Beets I."/>
            <person name="Schoofs L."/>
            <person name="Newmark P.A."/>
        </authorList>
    </citation>
    <scope>NUCLEOTIDE SEQUENCE</scope>
</reference>
<dbReference type="InterPro" id="IPR000276">
    <property type="entry name" value="GPCR_Rhodpsn"/>
</dbReference>
<dbReference type="EMBL" id="KX018882">
    <property type="protein sequence ID" value="ANO39043.1"/>
    <property type="molecule type" value="mRNA"/>
</dbReference>
<organism evidence="11">
    <name type="scientific">Schmidtea mediterranea</name>
    <name type="common">Freshwater planarian flatworm</name>
    <dbReference type="NCBI Taxonomy" id="79327"/>
    <lineage>
        <taxon>Eukaryota</taxon>
        <taxon>Metazoa</taxon>
        <taxon>Spiralia</taxon>
        <taxon>Lophotrochozoa</taxon>
        <taxon>Platyhelminthes</taxon>
        <taxon>Rhabditophora</taxon>
        <taxon>Seriata</taxon>
        <taxon>Tricladida</taxon>
        <taxon>Continenticola</taxon>
        <taxon>Geoplanoidea</taxon>
        <taxon>Dugesiidae</taxon>
        <taxon>Schmidtea</taxon>
    </lineage>
</organism>
<evidence type="ECO:0000313" key="11">
    <source>
        <dbReference type="EMBL" id="ANO39043.1"/>
    </source>
</evidence>
<keyword evidence="2" id="KW-1003">Cell membrane</keyword>
<gene>
    <name evidence="11" type="primary">gcr075</name>
</gene>
<feature type="transmembrane region" description="Helical" evidence="9">
    <location>
        <begin position="343"/>
        <end position="367"/>
    </location>
</feature>
<feature type="transmembrane region" description="Helical" evidence="9">
    <location>
        <begin position="192"/>
        <end position="218"/>
    </location>
</feature>
<comment type="subcellular location">
    <subcellularLocation>
        <location evidence="1">Cell membrane</location>
        <topology evidence="1">Multi-pass membrane protein</topology>
    </subcellularLocation>
</comment>
<feature type="transmembrane region" description="Helical" evidence="9">
    <location>
        <begin position="317"/>
        <end position="337"/>
    </location>
</feature>
<evidence type="ECO:0000256" key="3">
    <source>
        <dbReference type="ARBA" id="ARBA00022692"/>
    </source>
</evidence>
<keyword evidence="6 9" id="KW-0472">Membrane</keyword>
<feature type="transmembrane region" description="Helical" evidence="9">
    <location>
        <begin position="46"/>
        <end position="65"/>
    </location>
</feature>
<dbReference type="OrthoDB" id="6076970at2759"/>
<dbReference type="GO" id="GO:0008528">
    <property type="term" value="F:G protein-coupled peptide receptor activity"/>
    <property type="evidence" value="ECO:0007669"/>
    <property type="project" value="TreeGrafter"/>
</dbReference>
<keyword evidence="4 9" id="KW-1133">Transmembrane helix</keyword>
<name>A0A193KU98_SCHMD</name>
<proteinExistence type="evidence at transcript level"/>
<dbReference type="Gene3D" id="1.20.1070.10">
    <property type="entry name" value="Rhodopsin 7-helix transmembrane proteins"/>
    <property type="match status" value="1"/>
</dbReference>
<feature type="domain" description="G-protein coupled receptors family 1 profile" evidence="10">
    <location>
        <begin position="26"/>
        <end position="364"/>
    </location>
</feature>
<feature type="transmembrane region" description="Helical" evidence="9">
    <location>
        <begin position="126"/>
        <end position="147"/>
    </location>
</feature>
<dbReference type="OMA" id="IANGWAP"/>
<accession>A0A193KU98</accession>
<dbReference type="CDD" id="cd00637">
    <property type="entry name" value="7tm_classA_rhodopsin-like"/>
    <property type="match status" value="1"/>
</dbReference>
<evidence type="ECO:0000256" key="1">
    <source>
        <dbReference type="ARBA" id="ARBA00004651"/>
    </source>
</evidence>
<dbReference type="PROSITE" id="PS50262">
    <property type="entry name" value="G_PROTEIN_RECEP_F1_2"/>
    <property type="match status" value="1"/>
</dbReference>
<dbReference type="Pfam" id="PF00001">
    <property type="entry name" value="7tm_1"/>
    <property type="match status" value="1"/>
</dbReference>
<evidence type="ECO:0000256" key="2">
    <source>
        <dbReference type="ARBA" id="ARBA00022475"/>
    </source>
</evidence>